<dbReference type="EMBL" id="JBEPMU010000011">
    <property type="protein sequence ID" value="MET3654857.1"/>
    <property type="molecule type" value="Genomic_DNA"/>
</dbReference>
<organism evidence="2 3">
    <name type="scientific">Dyella japonica</name>
    <dbReference type="NCBI Taxonomy" id="231455"/>
    <lineage>
        <taxon>Bacteria</taxon>
        <taxon>Pseudomonadati</taxon>
        <taxon>Pseudomonadota</taxon>
        <taxon>Gammaproteobacteria</taxon>
        <taxon>Lysobacterales</taxon>
        <taxon>Rhodanobacteraceae</taxon>
        <taxon>Dyella</taxon>
    </lineage>
</organism>
<feature type="signal peptide" evidence="1">
    <location>
        <begin position="1"/>
        <end position="20"/>
    </location>
</feature>
<reference evidence="2 3" key="1">
    <citation type="submission" date="2024-06" db="EMBL/GenBank/DDBJ databases">
        <title>Sorghum-associated microbial communities from plants grown in Nebraska, USA.</title>
        <authorList>
            <person name="Schachtman D."/>
        </authorList>
    </citation>
    <scope>NUCLEOTIDE SEQUENCE [LARGE SCALE GENOMIC DNA]</scope>
    <source>
        <strain evidence="2 3">1073</strain>
    </source>
</reference>
<accession>A0ABV2K208</accession>
<proteinExistence type="predicted"/>
<sequence length="157" mass="17213">MFAKTLLCIFLLMLLVTAHAQHATPTAPLPTSEQNVQSVKQDQEMIAAAIAVAQKVDKNKTGEVWDAASAVAKSVSTRDAFVKQITKDRQSLGTVISRTVTVVTHSQSNGSQSIPAGMYISVHFNTQFSKTKQPVRELVSFHQDADRVWRLAGYSVR</sequence>
<evidence type="ECO:0000313" key="3">
    <source>
        <dbReference type="Proteomes" id="UP001549184"/>
    </source>
</evidence>
<keyword evidence="3" id="KW-1185">Reference proteome</keyword>
<keyword evidence="1" id="KW-0732">Signal</keyword>
<dbReference type="Pfam" id="PF13211">
    <property type="entry name" value="DUF4019"/>
    <property type="match status" value="1"/>
</dbReference>
<evidence type="ECO:0008006" key="4">
    <source>
        <dbReference type="Google" id="ProtNLM"/>
    </source>
</evidence>
<gene>
    <name evidence="2" type="ORF">ABIC75_004605</name>
</gene>
<dbReference type="InterPro" id="IPR025091">
    <property type="entry name" value="DUF4019"/>
</dbReference>
<dbReference type="RefSeq" id="WP_354016178.1">
    <property type="nucleotide sequence ID" value="NZ_JBEPMU010000011.1"/>
</dbReference>
<name>A0ABV2K208_9GAMM</name>
<dbReference type="Proteomes" id="UP001549184">
    <property type="component" value="Unassembled WGS sequence"/>
</dbReference>
<feature type="chain" id="PRO_5047536918" description="DUF4019 domain-containing protein" evidence="1">
    <location>
        <begin position="21"/>
        <end position="157"/>
    </location>
</feature>
<evidence type="ECO:0000313" key="2">
    <source>
        <dbReference type="EMBL" id="MET3654857.1"/>
    </source>
</evidence>
<comment type="caution">
    <text evidence="2">The sequence shown here is derived from an EMBL/GenBank/DDBJ whole genome shotgun (WGS) entry which is preliminary data.</text>
</comment>
<protein>
    <recommendedName>
        <fullName evidence="4">DUF4019 domain-containing protein</fullName>
    </recommendedName>
</protein>
<evidence type="ECO:0000256" key="1">
    <source>
        <dbReference type="SAM" id="SignalP"/>
    </source>
</evidence>